<dbReference type="NCBIfam" id="TIGR00654">
    <property type="entry name" value="PhzF_family"/>
    <property type="match status" value="1"/>
</dbReference>
<proteinExistence type="inferred from homology"/>
<organism evidence="5 6">
    <name type="scientific">Jeotgalicoccus aerolatus</name>
    <dbReference type="NCBI Taxonomy" id="709510"/>
    <lineage>
        <taxon>Bacteria</taxon>
        <taxon>Bacillati</taxon>
        <taxon>Bacillota</taxon>
        <taxon>Bacilli</taxon>
        <taxon>Bacillales</taxon>
        <taxon>Staphylococcaceae</taxon>
        <taxon>Jeotgalicoccus</taxon>
    </lineage>
</organism>
<evidence type="ECO:0000256" key="2">
    <source>
        <dbReference type="ARBA" id="ARBA00023235"/>
    </source>
</evidence>
<dbReference type="PIRSF" id="PIRSF016184">
    <property type="entry name" value="PhzC_PhzF"/>
    <property type="match status" value="1"/>
</dbReference>
<evidence type="ECO:0000313" key="6">
    <source>
        <dbReference type="Proteomes" id="UP000242700"/>
    </source>
</evidence>
<keyword evidence="2" id="KW-0413">Isomerase</keyword>
<dbReference type="EMBL" id="JAGGKN010000007">
    <property type="protein sequence ID" value="MBP1953108.1"/>
    <property type="molecule type" value="Genomic_DNA"/>
</dbReference>
<dbReference type="RefSeq" id="WP_092597800.1">
    <property type="nucleotide sequence ID" value="NZ_BMCN01000002.1"/>
</dbReference>
<evidence type="ECO:0000313" key="4">
    <source>
        <dbReference type="EMBL" id="MBP1953108.1"/>
    </source>
</evidence>
<dbReference type="InterPro" id="IPR003719">
    <property type="entry name" value="Phenazine_PhzF-like"/>
</dbReference>
<name>A0A1G9A4U8_9STAP</name>
<dbReference type="Gene3D" id="3.10.310.10">
    <property type="entry name" value="Diaminopimelate Epimerase, Chain A, domain 1"/>
    <property type="match status" value="2"/>
</dbReference>
<reference evidence="5" key="1">
    <citation type="submission" date="2016-10" db="EMBL/GenBank/DDBJ databases">
        <authorList>
            <person name="de Groot N.N."/>
        </authorList>
    </citation>
    <scope>NUCLEOTIDE SEQUENCE [LARGE SCALE GENOMIC DNA]</scope>
    <source>
        <strain evidence="5">CGMCC 1.8911</strain>
    </source>
</reference>
<dbReference type="EMBL" id="FNFI01000006">
    <property type="protein sequence ID" value="SDK22372.1"/>
    <property type="molecule type" value="Genomic_DNA"/>
</dbReference>
<evidence type="ECO:0000256" key="3">
    <source>
        <dbReference type="PIRSR" id="PIRSR016184-1"/>
    </source>
</evidence>
<comment type="similarity">
    <text evidence="1">Belongs to the PhzF family.</text>
</comment>
<sequence length="284" mass="31839">MNTLIKTTVFPYSKEGGNPCPVTLNADHLSDEEMRAVAEKYKAEAGFISQSKHADCDFQFRYFVPNHEMEMCVHATIACATVLVHQKMTAKNHLMIETLAGKMPVTIDQSSGEILVEVEQLLHEISADQPNKTEVADALNISVNDIDYFPVNNISTSRYKTIVKLKSADVLNQLTPDFEKLWQICDKYQSTGFYPFAKYKQKENTFAARQFPNNTGYNEDPATGVAASALGIYVYQHHLADSKTENLYIIQGEAMNRPSEIIVKNILTEDNKLKNAVIGKAVIH</sequence>
<feature type="active site" evidence="3">
    <location>
        <position position="44"/>
    </location>
</feature>
<protein>
    <submittedName>
        <fullName evidence="5">Phenazine biosynthesis protein PhzF family</fullName>
    </submittedName>
    <submittedName>
        <fullName evidence="4">PhzF family phenazine biosynthesis protein</fullName>
    </submittedName>
</protein>
<dbReference type="OrthoDB" id="9788221at2"/>
<dbReference type="Pfam" id="PF02567">
    <property type="entry name" value="PhzC-PhzF"/>
    <property type="match status" value="1"/>
</dbReference>
<dbReference type="PANTHER" id="PTHR13774">
    <property type="entry name" value="PHENAZINE BIOSYNTHESIS PROTEIN"/>
    <property type="match status" value="1"/>
</dbReference>
<gene>
    <name evidence="4" type="ORF">J2Z27_002189</name>
    <name evidence="5" type="ORF">SAMN05216187_10612</name>
</gene>
<dbReference type="Proteomes" id="UP000242700">
    <property type="component" value="Unassembled WGS sequence"/>
</dbReference>
<dbReference type="AlphaFoldDB" id="A0A1G9A4U8"/>
<dbReference type="STRING" id="586411.SAMN05216187_10612"/>
<reference evidence="4 7" key="3">
    <citation type="submission" date="2021-03" db="EMBL/GenBank/DDBJ databases">
        <title>Genomic Encyclopedia of Type Strains, Phase IV (KMG-IV): sequencing the most valuable type-strain genomes for metagenomic binning, comparative biology and taxonomic classification.</title>
        <authorList>
            <person name="Goeker M."/>
        </authorList>
    </citation>
    <scope>NUCLEOTIDE SEQUENCE [LARGE SCALE GENOMIC DNA]</scope>
    <source>
        <strain evidence="4 7">DSM 22420</strain>
    </source>
</reference>
<dbReference type="Proteomes" id="UP001519348">
    <property type="component" value="Unassembled WGS sequence"/>
</dbReference>
<dbReference type="GO" id="GO:0016853">
    <property type="term" value="F:isomerase activity"/>
    <property type="evidence" value="ECO:0007669"/>
    <property type="project" value="UniProtKB-KW"/>
</dbReference>
<evidence type="ECO:0000313" key="5">
    <source>
        <dbReference type="EMBL" id="SDK22372.1"/>
    </source>
</evidence>
<dbReference type="SUPFAM" id="SSF54506">
    <property type="entry name" value="Diaminopimelate epimerase-like"/>
    <property type="match status" value="1"/>
</dbReference>
<dbReference type="PANTHER" id="PTHR13774:SF39">
    <property type="entry name" value="BIOSYNTHESIS PROTEIN, PUTATIVE-RELATED"/>
    <property type="match status" value="1"/>
</dbReference>
<accession>A0A1G9A4U8</accession>
<evidence type="ECO:0000256" key="1">
    <source>
        <dbReference type="ARBA" id="ARBA00008270"/>
    </source>
</evidence>
<reference evidence="6" key="2">
    <citation type="submission" date="2016-10" db="EMBL/GenBank/DDBJ databases">
        <authorList>
            <person name="Varghese N."/>
            <person name="Submissions S."/>
        </authorList>
    </citation>
    <scope>NUCLEOTIDE SEQUENCE [LARGE SCALE GENOMIC DNA]</scope>
    <source>
        <strain evidence="6">CGMCC 1.8911</strain>
    </source>
</reference>
<keyword evidence="7" id="KW-1185">Reference proteome</keyword>
<dbReference type="GO" id="GO:0005737">
    <property type="term" value="C:cytoplasm"/>
    <property type="evidence" value="ECO:0007669"/>
    <property type="project" value="TreeGrafter"/>
</dbReference>
<evidence type="ECO:0000313" key="7">
    <source>
        <dbReference type="Proteomes" id="UP001519348"/>
    </source>
</evidence>